<dbReference type="EMBL" id="QPEX01000034">
    <property type="protein sequence ID" value="RCS44680.1"/>
    <property type="molecule type" value="Genomic_DNA"/>
</dbReference>
<evidence type="ECO:0000313" key="2">
    <source>
        <dbReference type="Proteomes" id="UP000253562"/>
    </source>
</evidence>
<name>A0A368KQH1_9BACT</name>
<sequence>MPELFIVLRRDIPGLDPSVTGRMLSEREPLLARLARKLNVVPLMEFASQDPAEGAALLAEMGVDPTEIELPEEAWFSSHQGLETVQVLSEYLQTHPATMPDTDRILEELAEWEKVLSRAVEEKIPWHLAVDY</sequence>
<protein>
    <submittedName>
        <fullName evidence="1">Uncharacterized protein</fullName>
    </submittedName>
</protein>
<dbReference type="RefSeq" id="WP_114370260.1">
    <property type="nucleotide sequence ID" value="NZ_QPEX01000034.1"/>
</dbReference>
<reference evidence="1 2" key="1">
    <citation type="submission" date="2018-07" db="EMBL/GenBank/DDBJ databases">
        <title>Comparative genomes isolates from brazilian mangrove.</title>
        <authorList>
            <person name="De Araujo J.E."/>
            <person name="Taketani R.G."/>
            <person name="Silva M.C.P."/>
            <person name="Lourenco M.V."/>
            <person name="Oliveira V.M."/>
            <person name="Andreote F.D."/>
        </authorList>
    </citation>
    <scope>NUCLEOTIDE SEQUENCE [LARGE SCALE GENOMIC DNA]</scope>
    <source>
        <strain evidence="1 2">HEX PRIS-MGV</strain>
    </source>
</reference>
<evidence type="ECO:0000313" key="1">
    <source>
        <dbReference type="EMBL" id="RCS44680.1"/>
    </source>
</evidence>
<dbReference type="AlphaFoldDB" id="A0A368KQH1"/>
<gene>
    <name evidence="1" type="ORF">DTL42_17310</name>
</gene>
<dbReference type="OrthoDB" id="279836at2"/>
<comment type="caution">
    <text evidence="1">The sequence shown here is derived from an EMBL/GenBank/DDBJ whole genome shotgun (WGS) entry which is preliminary data.</text>
</comment>
<accession>A0A368KQH1</accession>
<organism evidence="1 2">
    <name type="scientific">Bremerella cremea</name>
    <dbReference type="NCBI Taxonomy" id="1031537"/>
    <lineage>
        <taxon>Bacteria</taxon>
        <taxon>Pseudomonadati</taxon>
        <taxon>Planctomycetota</taxon>
        <taxon>Planctomycetia</taxon>
        <taxon>Pirellulales</taxon>
        <taxon>Pirellulaceae</taxon>
        <taxon>Bremerella</taxon>
    </lineage>
</organism>
<dbReference type="Proteomes" id="UP000253562">
    <property type="component" value="Unassembled WGS sequence"/>
</dbReference>
<proteinExistence type="predicted"/>